<evidence type="ECO:0000313" key="10">
    <source>
        <dbReference type="EMBL" id="KAH7554641.1"/>
    </source>
</evidence>
<dbReference type="InterPro" id="IPR013083">
    <property type="entry name" value="Znf_RING/FYVE/PHD"/>
</dbReference>
<proteinExistence type="predicted"/>
<dbReference type="Gene3D" id="3.30.40.10">
    <property type="entry name" value="Zinc/RING finger domain, C3HC4 (zinc finger)"/>
    <property type="match status" value="1"/>
</dbReference>
<comment type="caution">
    <text evidence="10">The sequence shown here is derived from an EMBL/GenBank/DDBJ whole genome shotgun (WGS) entry which is preliminary data.</text>
</comment>
<feature type="compositionally biased region" description="Basic and acidic residues" evidence="7">
    <location>
        <begin position="538"/>
        <end position="555"/>
    </location>
</feature>
<organism evidence="10 11">
    <name type="scientific">Xanthoceras sorbifolium</name>
    <dbReference type="NCBI Taxonomy" id="99658"/>
    <lineage>
        <taxon>Eukaryota</taxon>
        <taxon>Viridiplantae</taxon>
        <taxon>Streptophyta</taxon>
        <taxon>Embryophyta</taxon>
        <taxon>Tracheophyta</taxon>
        <taxon>Spermatophyta</taxon>
        <taxon>Magnoliopsida</taxon>
        <taxon>eudicotyledons</taxon>
        <taxon>Gunneridae</taxon>
        <taxon>Pentapetalae</taxon>
        <taxon>rosids</taxon>
        <taxon>malvids</taxon>
        <taxon>Sapindales</taxon>
        <taxon>Sapindaceae</taxon>
        <taxon>Xanthoceroideae</taxon>
        <taxon>Xanthoceras</taxon>
    </lineage>
</organism>
<sequence length="618" mass="69838">MLALRLQDSNFVPRKSLKMDADSEDVPLPTSYGSIDGDAVVDHSIPQAACTFCRRILSPQNESVDDLEASSLCGDCKFLFLEDVGTSTQDSHQRLPPGGRRTRYSSSESIENLFSQQFSHMINVVRQSLPTFSGQEDQSLDSDAGARLFQHSSSRATPSGSRRWRRVLSDAESDGFDNLDSTYGESESNVSFSRYRLFHGESDAISFSAYGGDSDASVDGHSFMDTEIFVPPDDGSIFDSDTDIDPMHAGMNQQWNSDDPEEEEDEEEEEEEEEEEDDDEWEEADVEEYTVDSTSLRNSSENNGHQQFQSPEAGHRFGWITGGRERLTREWEEAGIREDTIDSTMARLQFRNSYISNPSESSEHRQFQSSPEVVRRFRRVTGARERLTRTNVRIRLDYHYLDDRDYEEMLEHLFLTDNSRRGAPPAAMSFINSLPRVIVNEEHEKHDGLTCAICRDVLPIGTEVNQLPCLHLYHPSCILPWLNARNSCPLCRYELPTDDQEYEELKRNITSRMENHEIQQQDENEDSSSDASDGTEGVETRELSPGRPGLRELQHLDPTISRSSGRESGRGRWFFLAAAPIVSLVGIVLVLWLGNPVAGRSGAKANLDVLTVTWQMSI</sequence>
<gene>
    <name evidence="10" type="ORF">JRO89_XS12G0252000</name>
</gene>
<evidence type="ECO:0000256" key="8">
    <source>
        <dbReference type="SAM" id="Phobius"/>
    </source>
</evidence>
<evidence type="ECO:0000256" key="2">
    <source>
        <dbReference type="ARBA" id="ARBA00012483"/>
    </source>
</evidence>
<dbReference type="EMBL" id="JAFEMO010000012">
    <property type="protein sequence ID" value="KAH7554641.1"/>
    <property type="molecule type" value="Genomic_DNA"/>
</dbReference>
<evidence type="ECO:0000256" key="3">
    <source>
        <dbReference type="ARBA" id="ARBA00022723"/>
    </source>
</evidence>
<dbReference type="PANTHER" id="PTHR15710">
    <property type="entry name" value="E3 UBIQUITIN-PROTEIN LIGASE PRAJA"/>
    <property type="match status" value="1"/>
</dbReference>
<feature type="compositionally biased region" description="Acidic residues" evidence="7">
    <location>
        <begin position="258"/>
        <end position="290"/>
    </location>
</feature>
<keyword evidence="4 6" id="KW-0863">Zinc-finger</keyword>
<evidence type="ECO:0000259" key="9">
    <source>
        <dbReference type="PROSITE" id="PS50089"/>
    </source>
</evidence>
<dbReference type="Pfam" id="PF13639">
    <property type="entry name" value="zf-RING_2"/>
    <property type="match status" value="1"/>
</dbReference>
<name>A0ABQ8HDQ5_9ROSI</name>
<feature type="region of interest" description="Disordered" evidence="7">
    <location>
        <begin position="232"/>
        <end position="317"/>
    </location>
</feature>
<evidence type="ECO:0000256" key="7">
    <source>
        <dbReference type="SAM" id="MobiDB-lite"/>
    </source>
</evidence>
<dbReference type="SUPFAM" id="SSF57850">
    <property type="entry name" value="RING/U-box"/>
    <property type="match status" value="1"/>
</dbReference>
<accession>A0ABQ8HDQ5</accession>
<feature type="compositionally biased region" description="Polar residues" evidence="7">
    <location>
        <begin position="291"/>
        <end position="310"/>
    </location>
</feature>
<dbReference type="Proteomes" id="UP000827721">
    <property type="component" value="Unassembled WGS sequence"/>
</dbReference>
<evidence type="ECO:0000256" key="6">
    <source>
        <dbReference type="PROSITE-ProRule" id="PRU00175"/>
    </source>
</evidence>
<keyword evidence="8" id="KW-1133">Transmembrane helix</keyword>
<keyword evidence="8" id="KW-0472">Membrane</keyword>
<dbReference type="PANTHER" id="PTHR15710:SF242">
    <property type="entry name" value="OS06G0633500 PROTEIN"/>
    <property type="match status" value="1"/>
</dbReference>
<evidence type="ECO:0000256" key="5">
    <source>
        <dbReference type="ARBA" id="ARBA00022833"/>
    </source>
</evidence>
<feature type="region of interest" description="Disordered" evidence="7">
    <location>
        <begin position="514"/>
        <end position="567"/>
    </location>
</feature>
<keyword evidence="11" id="KW-1185">Reference proteome</keyword>
<feature type="domain" description="RING-type" evidence="9">
    <location>
        <begin position="451"/>
        <end position="492"/>
    </location>
</feature>
<evidence type="ECO:0000256" key="4">
    <source>
        <dbReference type="ARBA" id="ARBA00022771"/>
    </source>
</evidence>
<keyword evidence="3" id="KW-0479">Metal-binding</keyword>
<protein>
    <recommendedName>
        <fullName evidence="2">RING-type E3 ubiquitin transferase</fullName>
        <ecNumber evidence="2">2.3.2.27</ecNumber>
    </recommendedName>
</protein>
<feature type="transmembrane region" description="Helical" evidence="8">
    <location>
        <begin position="573"/>
        <end position="594"/>
    </location>
</feature>
<keyword evidence="5" id="KW-0862">Zinc</keyword>
<dbReference type="InterPro" id="IPR001841">
    <property type="entry name" value="Znf_RING"/>
</dbReference>
<dbReference type="PROSITE" id="PS50089">
    <property type="entry name" value="ZF_RING_2"/>
    <property type="match status" value="1"/>
</dbReference>
<dbReference type="EC" id="2.3.2.27" evidence="2"/>
<evidence type="ECO:0000313" key="11">
    <source>
        <dbReference type="Proteomes" id="UP000827721"/>
    </source>
</evidence>
<comment type="catalytic activity">
    <reaction evidence="1">
        <text>S-ubiquitinyl-[E2 ubiquitin-conjugating enzyme]-L-cysteine + [acceptor protein]-L-lysine = [E2 ubiquitin-conjugating enzyme]-L-cysteine + N(6)-ubiquitinyl-[acceptor protein]-L-lysine.</text>
        <dbReference type="EC" id="2.3.2.27"/>
    </reaction>
</comment>
<reference evidence="10 11" key="1">
    <citation type="submission" date="2021-02" db="EMBL/GenBank/DDBJ databases">
        <title>Plant Genome Project.</title>
        <authorList>
            <person name="Zhang R.-G."/>
        </authorList>
    </citation>
    <scope>NUCLEOTIDE SEQUENCE [LARGE SCALE GENOMIC DNA]</scope>
    <source>
        <tissue evidence="10">Leaves</tissue>
    </source>
</reference>
<keyword evidence="8" id="KW-0812">Transmembrane</keyword>
<evidence type="ECO:0000256" key="1">
    <source>
        <dbReference type="ARBA" id="ARBA00000900"/>
    </source>
</evidence>
<dbReference type="SMART" id="SM00184">
    <property type="entry name" value="RING"/>
    <property type="match status" value="1"/>
</dbReference>